<name>A0A8B8B9V8_CRAVI</name>
<keyword evidence="1" id="KW-1133">Transmembrane helix</keyword>
<dbReference type="AlphaFoldDB" id="A0A8B8B9V8"/>
<dbReference type="OrthoDB" id="73653at2759"/>
<dbReference type="SUPFAM" id="SSF81327">
    <property type="entry name" value="Small-conductance potassium channel"/>
    <property type="match status" value="1"/>
</dbReference>
<dbReference type="Pfam" id="PF07885">
    <property type="entry name" value="Ion_trans_2"/>
    <property type="match status" value="1"/>
</dbReference>
<feature type="transmembrane region" description="Helical" evidence="1">
    <location>
        <begin position="107"/>
        <end position="127"/>
    </location>
</feature>
<feature type="domain" description="Potassium channel" evidence="2">
    <location>
        <begin position="251"/>
        <end position="331"/>
    </location>
</feature>
<dbReference type="Pfam" id="PF03530">
    <property type="entry name" value="SK_channel"/>
    <property type="match status" value="1"/>
</dbReference>
<reference evidence="3" key="1">
    <citation type="submission" date="2024-06" db="UniProtKB">
        <authorList>
            <consortium name="RefSeq"/>
        </authorList>
    </citation>
    <scope>NUCLEOTIDE SEQUENCE [LARGE SCALE GENOMIC DNA]</scope>
</reference>
<feature type="transmembrane region" description="Helical" evidence="1">
    <location>
        <begin position="70"/>
        <end position="87"/>
    </location>
</feature>
<organism evidence="3 4">
    <name type="scientific">Crassostrea virginica</name>
    <name type="common">Eastern oyster</name>
    <dbReference type="NCBI Taxonomy" id="6565"/>
    <lineage>
        <taxon>Eukaryota</taxon>
        <taxon>Metazoa</taxon>
        <taxon>Spiralia</taxon>
        <taxon>Lophotrochozoa</taxon>
        <taxon>Mollusca</taxon>
        <taxon>Bivalvia</taxon>
        <taxon>Autobranchia</taxon>
        <taxon>Pteriomorphia</taxon>
        <taxon>Ostreida</taxon>
        <taxon>Ostreoidea</taxon>
        <taxon>Ostreidae</taxon>
        <taxon>Crassostrea</taxon>
    </lineage>
</organism>
<dbReference type="Proteomes" id="UP000694844">
    <property type="component" value="Chromosome 1"/>
</dbReference>
<feature type="transmembrane region" description="Helical" evidence="1">
    <location>
        <begin position="189"/>
        <end position="209"/>
    </location>
</feature>
<keyword evidence="1" id="KW-0472">Membrane</keyword>
<dbReference type="PANTHER" id="PTHR10153">
    <property type="entry name" value="SMALL CONDUCTANCE CALCIUM-ACTIVATED POTASSIUM CHANNEL"/>
    <property type="match status" value="1"/>
</dbReference>
<evidence type="ECO:0000313" key="4">
    <source>
        <dbReference type="RefSeq" id="XP_022299529.1"/>
    </source>
</evidence>
<dbReference type="InterPro" id="IPR036122">
    <property type="entry name" value="CaM-bd_dom_sf"/>
</dbReference>
<dbReference type="Gene3D" id="1.10.287.70">
    <property type="match status" value="2"/>
</dbReference>
<dbReference type="GO" id="GO:0005516">
    <property type="term" value="F:calmodulin binding"/>
    <property type="evidence" value="ECO:0007669"/>
    <property type="project" value="InterPro"/>
</dbReference>
<protein>
    <submittedName>
        <fullName evidence="4">Small conductance calcium-activated potassium channel protein 2-like</fullName>
    </submittedName>
</protein>
<dbReference type="GO" id="GO:0016286">
    <property type="term" value="F:small conductance calcium-activated potassium channel activity"/>
    <property type="evidence" value="ECO:0007669"/>
    <property type="project" value="InterPro"/>
</dbReference>
<feature type="transmembrane region" description="Helical" evidence="1">
    <location>
        <begin position="246"/>
        <end position="265"/>
    </location>
</feature>
<feature type="transmembrane region" description="Helical" evidence="1">
    <location>
        <begin position="307"/>
        <end position="327"/>
    </location>
</feature>
<keyword evidence="1" id="KW-0812">Transmembrane</keyword>
<dbReference type="GO" id="GO:0016020">
    <property type="term" value="C:membrane"/>
    <property type="evidence" value="ECO:0007669"/>
    <property type="project" value="InterPro"/>
</dbReference>
<reference evidence="4" key="2">
    <citation type="submission" date="2025-08" db="UniProtKB">
        <authorList>
            <consortium name="RefSeq"/>
        </authorList>
    </citation>
    <scope>IDENTIFICATION</scope>
    <source>
        <tissue evidence="4">Whole sample</tissue>
    </source>
</reference>
<dbReference type="InterPro" id="IPR013099">
    <property type="entry name" value="K_chnl_dom"/>
</dbReference>
<feature type="transmembrane region" description="Helical" evidence="1">
    <location>
        <begin position="277"/>
        <end position="295"/>
    </location>
</feature>
<dbReference type="KEGG" id="cvn:111108178"/>
<dbReference type="RefSeq" id="XP_022299529.1">
    <property type="nucleotide sequence ID" value="XM_022443821.1"/>
</dbReference>
<dbReference type="GeneID" id="111108178"/>
<evidence type="ECO:0000259" key="2">
    <source>
        <dbReference type="Pfam" id="PF07885"/>
    </source>
</evidence>
<evidence type="ECO:0000256" key="1">
    <source>
        <dbReference type="SAM" id="Phobius"/>
    </source>
</evidence>
<accession>A0A8B8B9V8</accession>
<sequence>MSKHRKNMSGDFKDFAVDDTNIPLVKRSHKSYTNDFLDEEKGGEKHGLIEQGMREKLIIRGDLLKRRRKFVDVQVLMALIGILFMLVENELYLQECITKLSATSIILKSVVSVSTIILLFAVVMYYMTEIKLRLTDNELDDWRLLVTFPNVNYKVFLEILICAIHPLPINVTFPISGPDGRTDHVSSDGVLSILMMLRVYLLGRVAVVHDTLLSGSATRSLSALNGVLIDALFVFKALMASNPGSVLIFIMISILLINSWAMRNCETFYQFERDNTNFSNSMWIVSITFLTVGYGDTYPVSVCGRCVSVATGLMGIGTTALLITVILKKLEQTRAEKYVYSFVRKAQLDKGRKNAAADVIKNWLLLCNLRKHSDVIDRSKIHVHRKLQHAIRTMQESRKTRESIGESTVGLIEVSKAITDVEHRTEMLQKSVTELKHGLIHLQATTTDLHFKLNNIYRVLMKSNKT</sequence>
<evidence type="ECO:0000313" key="3">
    <source>
        <dbReference type="Proteomes" id="UP000694844"/>
    </source>
</evidence>
<proteinExistence type="predicted"/>
<dbReference type="InterPro" id="IPR015449">
    <property type="entry name" value="K_chnl_Ca-activ_SK"/>
</dbReference>
<keyword evidence="3" id="KW-1185">Reference proteome</keyword>
<dbReference type="PRINTS" id="PR00169">
    <property type="entry name" value="KCHANNEL"/>
</dbReference>
<dbReference type="SUPFAM" id="SSF81324">
    <property type="entry name" value="Voltage-gated potassium channels"/>
    <property type="match status" value="1"/>
</dbReference>
<gene>
    <name evidence="4" type="primary">LOC111108178</name>
</gene>